<evidence type="ECO:0000256" key="8">
    <source>
        <dbReference type="ARBA" id="ARBA00023018"/>
    </source>
</evidence>
<dbReference type="GO" id="GO:0008324">
    <property type="term" value="F:monoatomic cation transmembrane transporter activity"/>
    <property type="evidence" value="ECO:0007669"/>
    <property type="project" value="InterPro"/>
</dbReference>
<keyword evidence="9 11" id="KW-0472">Membrane</keyword>
<dbReference type="Gene3D" id="1.20.1510.10">
    <property type="entry name" value="Cation efflux protein transmembrane domain"/>
    <property type="match status" value="1"/>
</dbReference>
<keyword evidence="14" id="KW-1185">Reference proteome</keyword>
<feature type="domain" description="Cation efflux protein transmembrane" evidence="12">
    <location>
        <begin position="39"/>
        <end position="210"/>
    </location>
</feature>
<evidence type="ECO:0000256" key="2">
    <source>
        <dbReference type="ARBA" id="ARBA00004644"/>
    </source>
</evidence>
<proteinExistence type="inferred from homology"/>
<evidence type="ECO:0000256" key="3">
    <source>
        <dbReference type="ARBA" id="ARBA00008731"/>
    </source>
</evidence>
<evidence type="ECO:0000256" key="6">
    <source>
        <dbReference type="ARBA" id="ARBA00022833"/>
    </source>
</evidence>
<feature type="transmembrane region" description="Helical" evidence="11">
    <location>
        <begin position="128"/>
        <end position="147"/>
    </location>
</feature>
<dbReference type="InterPro" id="IPR026765">
    <property type="entry name" value="Tmem163"/>
</dbReference>
<comment type="similarity">
    <text evidence="3">Belongs to the TMEM163 family.</text>
</comment>
<keyword evidence="7 11" id="KW-1133">Transmembrane helix</keyword>
<feature type="transmembrane region" description="Helical" evidence="11">
    <location>
        <begin position="95"/>
        <end position="116"/>
    </location>
</feature>
<dbReference type="InterPro" id="IPR058533">
    <property type="entry name" value="Cation_efflux_TM"/>
</dbReference>
<evidence type="ECO:0000256" key="9">
    <source>
        <dbReference type="ARBA" id="ARBA00023136"/>
    </source>
</evidence>
<keyword evidence="5" id="KW-0967">Endosome</keyword>
<dbReference type="GO" id="GO:0016020">
    <property type="term" value="C:membrane"/>
    <property type="evidence" value="ECO:0007669"/>
    <property type="project" value="InterPro"/>
</dbReference>
<keyword evidence="4 11" id="KW-0812">Transmembrane</keyword>
<keyword evidence="6" id="KW-0862">Zinc</keyword>
<dbReference type="PANTHER" id="PTHR31937">
    <property type="entry name" value="TRANSMEMBRANE PROTEIN 163"/>
    <property type="match status" value="1"/>
</dbReference>
<dbReference type="Proteomes" id="UP000655208">
    <property type="component" value="Unassembled WGS sequence"/>
</dbReference>
<reference evidence="13" key="2">
    <citation type="submission" date="2020-09" db="EMBL/GenBank/DDBJ databases">
        <authorList>
            <person name="Sun Q."/>
            <person name="Zhou Y."/>
        </authorList>
    </citation>
    <scope>NUCLEOTIDE SEQUENCE</scope>
    <source>
        <strain evidence="13">CGMCC 4.7308</strain>
    </source>
</reference>
<dbReference type="InterPro" id="IPR027469">
    <property type="entry name" value="Cation_efflux_TMD_sf"/>
</dbReference>
<protein>
    <recommendedName>
        <fullName evidence="12">Cation efflux protein transmembrane domain-containing protein</fullName>
    </recommendedName>
</protein>
<gene>
    <name evidence="13" type="ORF">GCM10011594_43270</name>
</gene>
<name>A0A917TD58_9ACTN</name>
<keyword evidence="8" id="KW-0770">Synapse</keyword>
<sequence>MAAATTSPGGAAPLARPGAAAVDRPALLQRRIRWFVAATISYNVIEAVVALVAGAAASSTALIGFGLDSVIEVSSAAAVAWQFAGRDPQRREKTALRIIAVSFFALATYVTIDAAISLLGGREAQHSPVGLVLAGLSLLIMPVLSYGQRRAGRELNSRSAVADSKQTLLCTYLSAVLLVGLAVNWLWGWSWADPIAALVIAAVAVREGLQAWRGDSCCAPTAALHADHNADHNAESDFCCVPGTHPADAPTAAAGAVSVSVDTDECDAGCRCCSPADPAADSTVSPTGGATAGASLVAVQLVQRPHSRD</sequence>
<evidence type="ECO:0000256" key="10">
    <source>
        <dbReference type="ARBA" id="ARBA00023329"/>
    </source>
</evidence>
<evidence type="ECO:0000313" key="14">
    <source>
        <dbReference type="Proteomes" id="UP000655208"/>
    </source>
</evidence>
<evidence type="ECO:0000259" key="12">
    <source>
        <dbReference type="Pfam" id="PF01545"/>
    </source>
</evidence>
<evidence type="ECO:0000256" key="11">
    <source>
        <dbReference type="SAM" id="Phobius"/>
    </source>
</evidence>
<dbReference type="EMBL" id="BMNA01000021">
    <property type="protein sequence ID" value="GGM18563.1"/>
    <property type="molecule type" value="Genomic_DNA"/>
</dbReference>
<feature type="transmembrane region" description="Helical" evidence="11">
    <location>
        <begin position="34"/>
        <end position="56"/>
    </location>
</feature>
<accession>A0A917TD58</accession>
<evidence type="ECO:0000313" key="13">
    <source>
        <dbReference type="EMBL" id="GGM18563.1"/>
    </source>
</evidence>
<dbReference type="AlphaFoldDB" id="A0A917TD58"/>
<dbReference type="SUPFAM" id="SSF161111">
    <property type="entry name" value="Cation efflux protein transmembrane domain-like"/>
    <property type="match status" value="1"/>
</dbReference>
<organism evidence="13 14">
    <name type="scientific">Nakamurella endophytica</name>
    <dbReference type="NCBI Taxonomy" id="1748367"/>
    <lineage>
        <taxon>Bacteria</taxon>
        <taxon>Bacillati</taxon>
        <taxon>Actinomycetota</taxon>
        <taxon>Actinomycetes</taxon>
        <taxon>Nakamurellales</taxon>
        <taxon>Nakamurellaceae</taxon>
        <taxon>Nakamurella</taxon>
    </lineage>
</organism>
<keyword evidence="10" id="KW-0968">Cytoplasmic vesicle</keyword>
<feature type="transmembrane region" description="Helical" evidence="11">
    <location>
        <begin position="168"/>
        <end position="187"/>
    </location>
</feature>
<evidence type="ECO:0000256" key="4">
    <source>
        <dbReference type="ARBA" id="ARBA00022692"/>
    </source>
</evidence>
<feature type="transmembrane region" description="Helical" evidence="11">
    <location>
        <begin position="62"/>
        <end position="83"/>
    </location>
</feature>
<evidence type="ECO:0000256" key="1">
    <source>
        <dbReference type="ARBA" id="ARBA00004146"/>
    </source>
</evidence>
<comment type="caution">
    <text evidence="13">The sequence shown here is derived from an EMBL/GenBank/DDBJ whole genome shotgun (WGS) entry which is preliminary data.</text>
</comment>
<dbReference type="Pfam" id="PF01545">
    <property type="entry name" value="Cation_efflux"/>
    <property type="match status" value="1"/>
</dbReference>
<dbReference type="PANTHER" id="PTHR31937:SF2">
    <property type="entry name" value="TRANSMEMBRANE PROTEIN 163"/>
    <property type="match status" value="1"/>
</dbReference>
<comment type="subcellular location">
    <subcellularLocation>
        <location evidence="2">Cytoplasmic vesicle</location>
        <location evidence="2">Secretory vesicle</location>
        <location evidence="2">Synaptic vesicle membrane</location>
        <topology evidence="2">Multi-pass membrane protein</topology>
    </subcellularLocation>
    <subcellularLocation>
        <location evidence="1">Early endosome membrane</location>
    </subcellularLocation>
</comment>
<evidence type="ECO:0000256" key="7">
    <source>
        <dbReference type="ARBA" id="ARBA00022989"/>
    </source>
</evidence>
<reference evidence="13" key="1">
    <citation type="journal article" date="2014" name="Int. J. Syst. Evol. Microbiol.">
        <title>Complete genome sequence of Corynebacterium casei LMG S-19264T (=DSM 44701T), isolated from a smear-ripened cheese.</title>
        <authorList>
            <consortium name="US DOE Joint Genome Institute (JGI-PGF)"/>
            <person name="Walter F."/>
            <person name="Albersmeier A."/>
            <person name="Kalinowski J."/>
            <person name="Ruckert C."/>
        </authorList>
    </citation>
    <scope>NUCLEOTIDE SEQUENCE</scope>
    <source>
        <strain evidence="13">CGMCC 4.7308</strain>
    </source>
</reference>
<dbReference type="GO" id="GO:0031410">
    <property type="term" value="C:cytoplasmic vesicle"/>
    <property type="evidence" value="ECO:0007669"/>
    <property type="project" value="UniProtKB-KW"/>
</dbReference>
<evidence type="ECO:0000256" key="5">
    <source>
        <dbReference type="ARBA" id="ARBA00022753"/>
    </source>
</evidence>